<protein>
    <submittedName>
        <fullName evidence="5">Tagaturonate reductase</fullName>
        <ecNumber evidence="5">1.1.1.58</ecNumber>
    </submittedName>
</protein>
<dbReference type="Gene3D" id="1.10.1040.10">
    <property type="entry name" value="N-(1-d-carboxylethyl)-l-norvaline Dehydrogenase, domain 2"/>
    <property type="match status" value="1"/>
</dbReference>
<dbReference type="Gene3D" id="3.40.50.720">
    <property type="entry name" value="NAD(P)-binding Rossmann-like Domain"/>
    <property type="match status" value="1"/>
</dbReference>
<dbReference type="InterPro" id="IPR036291">
    <property type="entry name" value="NAD(P)-bd_dom_sf"/>
</dbReference>
<dbReference type="EC" id="1.1.1.58" evidence="5"/>
<dbReference type="InterPro" id="IPR013328">
    <property type="entry name" value="6PGD_dom2"/>
</dbReference>
<name>A0ABR7YBX7_9SPHI</name>
<dbReference type="SUPFAM" id="SSF48179">
    <property type="entry name" value="6-phosphogluconate dehydrogenase C-terminal domain-like"/>
    <property type="match status" value="1"/>
</dbReference>
<dbReference type="Pfam" id="PF08125">
    <property type="entry name" value="Mannitol_dh_C"/>
    <property type="match status" value="1"/>
</dbReference>
<evidence type="ECO:0000313" key="5">
    <source>
        <dbReference type="EMBL" id="MBD1428794.1"/>
    </source>
</evidence>
<dbReference type="PANTHER" id="PTHR30524">
    <property type="entry name" value="MANNITOL-1-PHOSPHATE 5-DEHYDROGENASE"/>
    <property type="match status" value="1"/>
</dbReference>
<dbReference type="InterPro" id="IPR013118">
    <property type="entry name" value="Mannitol_DH_C"/>
</dbReference>
<dbReference type="EMBL" id="JACOIJ010000005">
    <property type="protein sequence ID" value="MBD1428794.1"/>
    <property type="molecule type" value="Genomic_DNA"/>
</dbReference>
<dbReference type="SUPFAM" id="SSF51735">
    <property type="entry name" value="NAD(P)-binding Rossmann-fold domains"/>
    <property type="match status" value="1"/>
</dbReference>
<dbReference type="GO" id="GO:0009026">
    <property type="term" value="F:tagaturonate reductase activity"/>
    <property type="evidence" value="ECO:0007669"/>
    <property type="project" value="UniProtKB-EC"/>
</dbReference>
<organism evidence="5 6">
    <name type="scientific">Sphingobacterium litopenaei</name>
    <dbReference type="NCBI Taxonomy" id="2763500"/>
    <lineage>
        <taxon>Bacteria</taxon>
        <taxon>Pseudomonadati</taxon>
        <taxon>Bacteroidota</taxon>
        <taxon>Sphingobacteriia</taxon>
        <taxon>Sphingobacteriales</taxon>
        <taxon>Sphingobacteriaceae</taxon>
        <taxon>Sphingobacterium</taxon>
    </lineage>
</organism>
<reference evidence="5 6" key="1">
    <citation type="submission" date="2020-08" db="EMBL/GenBank/DDBJ databases">
        <title>Sphingobacterium sp. DN04309 isolated from aquaculture water.</title>
        <authorList>
            <person name="Zhang M."/>
        </authorList>
    </citation>
    <scope>NUCLEOTIDE SEQUENCE [LARGE SCALE GENOMIC DNA]</scope>
    <source>
        <strain evidence="5 6">DN04309</strain>
    </source>
</reference>
<keyword evidence="2" id="KW-0520">NAD</keyword>
<dbReference type="InterPro" id="IPR013131">
    <property type="entry name" value="Mannitol_DH_N"/>
</dbReference>
<dbReference type="RefSeq" id="WP_190301561.1">
    <property type="nucleotide sequence ID" value="NZ_JACOIJ010000005.1"/>
</dbReference>
<proteinExistence type="predicted"/>
<dbReference type="Pfam" id="PF01232">
    <property type="entry name" value="Mannitol_dh"/>
    <property type="match status" value="1"/>
</dbReference>
<feature type="domain" description="Mannitol dehydrogenase C-terminal" evidence="4">
    <location>
        <begin position="287"/>
        <end position="422"/>
    </location>
</feature>
<accession>A0ABR7YBX7</accession>
<dbReference type="PANTHER" id="PTHR30524:SF0">
    <property type="entry name" value="ALTRONATE OXIDOREDUCTASE-RELATED"/>
    <property type="match status" value="1"/>
</dbReference>
<dbReference type="NCBIfam" id="NF002969">
    <property type="entry name" value="PRK03643.1"/>
    <property type="match status" value="1"/>
</dbReference>
<keyword evidence="1 5" id="KW-0560">Oxidoreductase</keyword>
<sequence length="468" mass="52143">MNILSPEILHEISTDKVLLPTSESFSYPEKVLQFGTGVLLRGLPDYYIDKANKQRIFKGRVAVVKSTSSGSIQDFVEQKGIFTLCVKGLSNGNVVEEYIVNNSITRVLEAASDWSEIIKIAKSADLEVVISNTTEVGIVSSDDKVGDNPPNSFPGKLLSVLYHRYQYFNGDVEKGLVILPTELISDNGIKLKDIVLSLCDKNNLGEDFKNWLLVANDFCSTLVDRIVPGKLPTVEHEAVEKYLGYQDNLMIMAEPFALWAIESDSDRVKSKLSFAQTDSSVIIVPSINKYKEIKLRLLNATHTFSCAAALLSGVKTVKEAMQDDLFTVYVKNLMTQEIGPSIIDSELTEEDVTAFSNSVIDRFSNPFLEHQWSAIAMNYPSKVAMRCVPLLSKWYAKHTETPKYMALGIAAFLKMQAQNENKSVDELINDQSIWGEDLNAYPDFVESINKNLEQIADRGILKAIAVNL</sequence>
<evidence type="ECO:0000256" key="2">
    <source>
        <dbReference type="ARBA" id="ARBA00023027"/>
    </source>
</evidence>
<dbReference type="InterPro" id="IPR008927">
    <property type="entry name" value="6-PGluconate_DH-like_C_sf"/>
</dbReference>
<dbReference type="Proteomes" id="UP000651271">
    <property type="component" value="Unassembled WGS sequence"/>
</dbReference>
<keyword evidence="6" id="KW-1185">Reference proteome</keyword>
<gene>
    <name evidence="5" type="ORF">H8B04_04275</name>
</gene>
<evidence type="ECO:0000256" key="1">
    <source>
        <dbReference type="ARBA" id="ARBA00023002"/>
    </source>
</evidence>
<comment type="caution">
    <text evidence="5">The sequence shown here is derived from an EMBL/GenBank/DDBJ whole genome shotgun (WGS) entry which is preliminary data.</text>
</comment>
<feature type="domain" description="Mannitol dehydrogenase N-terminal" evidence="3">
    <location>
        <begin position="30"/>
        <end position="263"/>
    </location>
</feature>
<evidence type="ECO:0000259" key="4">
    <source>
        <dbReference type="Pfam" id="PF08125"/>
    </source>
</evidence>
<evidence type="ECO:0000313" key="6">
    <source>
        <dbReference type="Proteomes" id="UP000651271"/>
    </source>
</evidence>
<evidence type="ECO:0000259" key="3">
    <source>
        <dbReference type="Pfam" id="PF01232"/>
    </source>
</evidence>